<evidence type="ECO:0000313" key="3">
    <source>
        <dbReference type="Proteomes" id="UP000199251"/>
    </source>
</evidence>
<dbReference type="EMBL" id="CTEE01000003">
    <property type="protein sequence ID" value="CQD24586.1"/>
    <property type="molecule type" value="Genomic_DNA"/>
</dbReference>
<geneLocation type="plasmid" evidence="2 4">
    <name>unnamed1</name>
</geneLocation>
<organism evidence="1 3">
    <name type="scientific">Mycobacterium lentiflavum</name>
    <dbReference type="NCBI Taxonomy" id="141349"/>
    <lineage>
        <taxon>Bacteria</taxon>
        <taxon>Bacillati</taxon>
        <taxon>Actinomycetota</taxon>
        <taxon>Actinomycetes</taxon>
        <taxon>Mycobacteriales</taxon>
        <taxon>Mycobacteriaceae</taxon>
        <taxon>Mycobacterium</taxon>
        <taxon>Mycobacterium simiae complex</taxon>
    </lineage>
</organism>
<proteinExistence type="predicted"/>
<gene>
    <name evidence="1" type="ORF">BN1232_06275</name>
    <name evidence="2" type="ORF">MJO58_28100</name>
</gene>
<dbReference type="EMBL" id="CP092424">
    <property type="protein sequence ID" value="ULP45431.1"/>
    <property type="molecule type" value="Genomic_DNA"/>
</dbReference>
<dbReference type="Pfam" id="PF10824">
    <property type="entry name" value="T7SS_ESX_EspC"/>
    <property type="match status" value="1"/>
</dbReference>
<dbReference type="Proteomes" id="UP001055171">
    <property type="component" value="Plasmid unnamed1"/>
</dbReference>
<sequence length="105" mass="11532">MTVNEQALQVSTDKLIQWAIAHERAAEACAQARADHARTVAAAQSWGPLFYEARRAAVAAVNDRETALRDQQERHAAMARQLRTGAAQMAEMNAENRANLTISTD</sequence>
<reference evidence="2" key="2">
    <citation type="submission" date="2022-08" db="EMBL/GenBank/DDBJ databases">
        <title>Complete genome sequence of 14 non-tuberculosis mycobacteria type-strains.</title>
        <authorList>
            <person name="Igarashi Y."/>
            <person name="Osugi A."/>
            <person name="Mitarai S."/>
        </authorList>
    </citation>
    <scope>NUCLEOTIDE SEQUENCE</scope>
    <source>
        <strain evidence="2">ATCC 51985</strain>
        <plasmid evidence="2">unnamed1</plasmid>
    </source>
</reference>
<evidence type="ECO:0000313" key="4">
    <source>
        <dbReference type="Proteomes" id="UP001055171"/>
    </source>
</evidence>
<keyword evidence="4" id="KW-1185">Reference proteome</keyword>
<evidence type="ECO:0000313" key="2">
    <source>
        <dbReference type="EMBL" id="ULP45431.1"/>
    </source>
</evidence>
<dbReference type="STRING" id="141349.BN1232_06275"/>
<dbReference type="RefSeq" id="WP_061559589.1">
    <property type="nucleotide sequence ID" value="NZ_CP092424.2"/>
</dbReference>
<name>A0A0E4CRG6_MYCLN</name>
<dbReference type="OrthoDB" id="4736394at2"/>
<evidence type="ECO:0000313" key="1">
    <source>
        <dbReference type="EMBL" id="CQD24586.1"/>
    </source>
</evidence>
<protein>
    <submittedName>
        <fullName evidence="2">Type VII secretion target</fullName>
    </submittedName>
</protein>
<dbReference type="GO" id="GO:0009306">
    <property type="term" value="P:protein secretion"/>
    <property type="evidence" value="ECO:0007669"/>
    <property type="project" value="InterPro"/>
</dbReference>
<dbReference type="InterPro" id="IPR022536">
    <property type="entry name" value="EspC"/>
</dbReference>
<accession>A0A0E4CRG6</accession>
<dbReference type="AlphaFoldDB" id="A0A0E4CRG6"/>
<keyword evidence="2" id="KW-0614">Plasmid</keyword>
<reference evidence="1 3" key="1">
    <citation type="submission" date="2015-03" db="EMBL/GenBank/DDBJ databases">
        <authorList>
            <person name="Urmite Genomes"/>
        </authorList>
    </citation>
    <scope>NUCLEOTIDE SEQUENCE [LARGE SCALE GENOMIC DNA]</scope>
    <source>
        <strain evidence="1 3">CSUR P1491</strain>
    </source>
</reference>
<dbReference type="Proteomes" id="UP000199251">
    <property type="component" value="Unassembled WGS sequence"/>
</dbReference>